<evidence type="ECO:0000256" key="1">
    <source>
        <dbReference type="SAM" id="MobiDB-lite"/>
    </source>
</evidence>
<dbReference type="InterPro" id="IPR001810">
    <property type="entry name" value="F-box_dom"/>
</dbReference>
<proteinExistence type="predicted"/>
<sequence>MWSWCGGRRVASVAEREEGPPPRRRGGRRPPDEIHTPQPPRIEPPRRGAPPPSRVDARHDGPPPASGAASRIPREEEQAKTAAVAAESSWSELPADLIAQVLLRLPSLADRVRLRAVCRPWRDGPRGLPPPLPWLALRDGGLVDLHGTSIRSAPVLREGVCSFLAVDNLSFLVHTDGGCSLVNPLSGSAGTPLPQLANAVLQAMKVSKFYTPESTKVPYAKVIMSSPLDSSPDPLIAALILDKHYVVISACKRPGAIGIGYDYNMPLADIVFLHGRLYTLTMKEGLYVYGPNIGCLSEPMNVSSGFHQCIIDDPKEQELNYFLPGLLYVVLRYLAECDGRLFLVRRWMSVPPHARLGDEDRTCWFEVFEADLTITPCRWTKVHHLGGHAIFLGSECTKFVRASQFADDMGCPVIAMEDSKIKYYARANIQIVYVKETEDREGNQYSLMETRHLSSEIVVR</sequence>
<evidence type="ECO:0000259" key="3">
    <source>
        <dbReference type="Pfam" id="PF03478"/>
    </source>
</evidence>
<dbReference type="EMBL" id="SPHZ02000012">
    <property type="protein sequence ID" value="KAF0888942.1"/>
    <property type="molecule type" value="Genomic_DNA"/>
</dbReference>
<feature type="domain" description="KIB1-4 beta-propeller" evidence="3">
    <location>
        <begin position="163"/>
        <end position="405"/>
    </location>
</feature>
<feature type="compositionally biased region" description="Pro residues" evidence="1">
    <location>
        <begin position="37"/>
        <end position="53"/>
    </location>
</feature>
<comment type="caution">
    <text evidence="4">The sequence shown here is derived from an EMBL/GenBank/DDBJ whole genome shotgun (WGS) entry which is preliminary data.</text>
</comment>
<dbReference type="SUPFAM" id="SSF81383">
    <property type="entry name" value="F-box domain"/>
    <property type="match status" value="1"/>
</dbReference>
<keyword evidence="5" id="KW-1185">Reference proteome</keyword>
<dbReference type="AlphaFoldDB" id="A0A6G1BM55"/>
<accession>A0A6G1BM55</accession>
<dbReference type="InterPro" id="IPR036047">
    <property type="entry name" value="F-box-like_dom_sf"/>
</dbReference>
<reference evidence="4 5" key="1">
    <citation type="submission" date="2019-11" db="EMBL/GenBank/DDBJ databases">
        <title>Whole genome sequence of Oryza granulata.</title>
        <authorList>
            <person name="Li W."/>
        </authorList>
    </citation>
    <scope>NUCLEOTIDE SEQUENCE [LARGE SCALE GENOMIC DNA]</scope>
    <source>
        <strain evidence="5">cv. Menghai</strain>
        <tissue evidence="4">Leaf</tissue>
    </source>
</reference>
<feature type="region of interest" description="Disordered" evidence="1">
    <location>
        <begin position="1"/>
        <end position="76"/>
    </location>
</feature>
<dbReference type="OrthoDB" id="694183at2759"/>
<dbReference type="Proteomes" id="UP000479710">
    <property type="component" value="Unassembled WGS sequence"/>
</dbReference>
<evidence type="ECO:0000313" key="5">
    <source>
        <dbReference type="Proteomes" id="UP000479710"/>
    </source>
</evidence>
<dbReference type="PANTHER" id="PTHR33110:SF143">
    <property type="entry name" value="F-BOX DOMAIN CONTAINING PROTEIN, EXPRESSED"/>
    <property type="match status" value="1"/>
</dbReference>
<organism evidence="4 5">
    <name type="scientific">Oryza meyeriana var. granulata</name>
    <dbReference type="NCBI Taxonomy" id="110450"/>
    <lineage>
        <taxon>Eukaryota</taxon>
        <taxon>Viridiplantae</taxon>
        <taxon>Streptophyta</taxon>
        <taxon>Embryophyta</taxon>
        <taxon>Tracheophyta</taxon>
        <taxon>Spermatophyta</taxon>
        <taxon>Magnoliopsida</taxon>
        <taxon>Liliopsida</taxon>
        <taxon>Poales</taxon>
        <taxon>Poaceae</taxon>
        <taxon>BOP clade</taxon>
        <taxon>Oryzoideae</taxon>
        <taxon>Oryzeae</taxon>
        <taxon>Oryzinae</taxon>
        <taxon>Oryza</taxon>
        <taxon>Oryza meyeriana</taxon>
    </lineage>
</organism>
<name>A0A6G1BM55_9ORYZ</name>
<gene>
    <name evidence="4" type="ORF">E2562_020160</name>
</gene>
<dbReference type="InterPro" id="IPR005174">
    <property type="entry name" value="KIB1-4_b-propeller"/>
</dbReference>
<evidence type="ECO:0000259" key="2">
    <source>
        <dbReference type="Pfam" id="PF00646"/>
    </source>
</evidence>
<dbReference type="PANTHER" id="PTHR33110">
    <property type="entry name" value="F-BOX/KELCH-REPEAT PROTEIN-RELATED"/>
    <property type="match status" value="1"/>
</dbReference>
<evidence type="ECO:0000313" key="4">
    <source>
        <dbReference type="EMBL" id="KAF0888942.1"/>
    </source>
</evidence>
<feature type="domain" description="F-box" evidence="2">
    <location>
        <begin position="90"/>
        <end position="123"/>
    </location>
</feature>
<dbReference type="Gene3D" id="1.20.1280.50">
    <property type="match status" value="1"/>
</dbReference>
<protein>
    <submittedName>
        <fullName evidence="4">Uncharacterized protein</fullName>
    </submittedName>
</protein>
<dbReference type="Pfam" id="PF00646">
    <property type="entry name" value="F-box"/>
    <property type="match status" value="1"/>
</dbReference>
<dbReference type="Pfam" id="PF03478">
    <property type="entry name" value="Beta-prop_KIB1-4"/>
    <property type="match status" value="1"/>
</dbReference>